<evidence type="ECO:0008006" key="5">
    <source>
        <dbReference type="Google" id="ProtNLM"/>
    </source>
</evidence>
<name>A0A543GH76_9PSEU</name>
<feature type="region of interest" description="Disordered" evidence="1">
    <location>
        <begin position="170"/>
        <end position="206"/>
    </location>
</feature>
<keyword evidence="2" id="KW-0472">Membrane</keyword>
<reference evidence="3 4" key="1">
    <citation type="submission" date="2019-06" db="EMBL/GenBank/DDBJ databases">
        <title>Sequencing the genomes of 1000 actinobacteria strains.</title>
        <authorList>
            <person name="Klenk H.-P."/>
        </authorList>
    </citation>
    <scope>NUCLEOTIDE SEQUENCE [LARGE SCALE GENOMIC DNA]</scope>
    <source>
        <strain evidence="3 4">DSM 45511</strain>
    </source>
</reference>
<feature type="compositionally biased region" description="Acidic residues" evidence="1">
    <location>
        <begin position="176"/>
        <end position="190"/>
    </location>
</feature>
<evidence type="ECO:0000256" key="1">
    <source>
        <dbReference type="SAM" id="MobiDB-lite"/>
    </source>
</evidence>
<evidence type="ECO:0000313" key="3">
    <source>
        <dbReference type="EMBL" id="TQM45440.1"/>
    </source>
</evidence>
<dbReference type="InterPro" id="IPR046291">
    <property type="entry name" value="DUF6328"/>
</dbReference>
<keyword evidence="2" id="KW-0812">Transmembrane</keyword>
<keyword evidence="2" id="KW-1133">Transmembrane helix</keyword>
<dbReference type="EMBL" id="VFPH01000001">
    <property type="protein sequence ID" value="TQM45440.1"/>
    <property type="molecule type" value="Genomic_DNA"/>
</dbReference>
<evidence type="ECO:0000313" key="4">
    <source>
        <dbReference type="Proteomes" id="UP000319818"/>
    </source>
</evidence>
<feature type="transmembrane region" description="Helical" evidence="2">
    <location>
        <begin position="34"/>
        <end position="54"/>
    </location>
</feature>
<dbReference type="RefSeq" id="WP_211361906.1">
    <property type="nucleotide sequence ID" value="NZ_VFPH01000001.1"/>
</dbReference>
<comment type="caution">
    <text evidence="3">The sequence shown here is derived from an EMBL/GenBank/DDBJ whole genome shotgun (WGS) entry which is preliminary data.</text>
</comment>
<organism evidence="3 4">
    <name type="scientific">Pseudonocardia cypriaca</name>
    <dbReference type="NCBI Taxonomy" id="882449"/>
    <lineage>
        <taxon>Bacteria</taxon>
        <taxon>Bacillati</taxon>
        <taxon>Actinomycetota</taxon>
        <taxon>Actinomycetes</taxon>
        <taxon>Pseudonocardiales</taxon>
        <taxon>Pseudonocardiaceae</taxon>
        <taxon>Pseudonocardia</taxon>
    </lineage>
</organism>
<protein>
    <recommendedName>
        <fullName evidence="5">Sodium:proton antiporter</fullName>
    </recommendedName>
</protein>
<feature type="transmembrane region" description="Helical" evidence="2">
    <location>
        <begin position="108"/>
        <end position="128"/>
    </location>
</feature>
<feature type="transmembrane region" description="Helical" evidence="2">
    <location>
        <begin position="66"/>
        <end position="88"/>
    </location>
</feature>
<dbReference type="AlphaFoldDB" id="A0A543GH76"/>
<evidence type="ECO:0000256" key="2">
    <source>
        <dbReference type="SAM" id="Phobius"/>
    </source>
</evidence>
<sequence>MTKWRSGTGSRADGRGEGPLQRADRNMIELLQELRVAQTGVQILFAFLLTLSFTERFGSIDEIQRWTYVVTLLCSVLTAGLLVAPAAVHRVTFRRGLKVETVQLGHRLFTLGLGALALTLTGCVLLVLDVAVGLSFAISCAVVVCLGLCLLWFVLPIPLLRRTHLPTAFHGGDGEGSGDNDGEDSGEDDGGPPPGDRATTREPTSA</sequence>
<dbReference type="Pfam" id="PF19853">
    <property type="entry name" value="DUF6328"/>
    <property type="match status" value="1"/>
</dbReference>
<proteinExistence type="predicted"/>
<accession>A0A543GH76</accession>
<feature type="region of interest" description="Disordered" evidence="1">
    <location>
        <begin position="1"/>
        <end position="20"/>
    </location>
</feature>
<dbReference type="Proteomes" id="UP000319818">
    <property type="component" value="Unassembled WGS sequence"/>
</dbReference>
<keyword evidence="4" id="KW-1185">Reference proteome</keyword>
<feature type="transmembrane region" description="Helical" evidence="2">
    <location>
        <begin position="134"/>
        <end position="155"/>
    </location>
</feature>
<gene>
    <name evidence="3" type="ORF">FB388_2840</name>
</gene>